<dbReference type="PANTHER" id="PTHR30121">
    <property type="entry name" value="UNCHARACTERIZED PROTEIN YJGR-RELATED"/>
    <property type="match status" value="1"/>
</dbReference>
<keyword evidence="4" id="KW-1185">Reference proteome</keyword>
<dbReference type="Proteomes" id="UP000500686">
    <property type="component" value="Chromosome"/>
</dbReference>
<protein>
    <submittedName>
        <fullName evidence="3">DUF853 family protein</fullName>
    </submittedName>
</protein>
<keyword evidence="1" id="KW-1133">Transmembrane helix</keyword>
<dbReference type="InterPro" id="IPR051162">
    <property type="entry name" value="T4SS_component"/>
</dbReference>
<feature type="domain" description="AAA+ ATPase" evidence="2">
    <location>
        <begin position="485"/>
        <end position="788"/>
    </location>
</feature>
<dbReference type="InterPro" id="IPR027417">
    <property type="entry name" value="P-loop_NTPase"/>
</dbReference>
<sequence length="926" mass="107825">MTWYDLAIFCLIVIAEFLIVIFGIPQISAVYRLIIPLVSIFPTMLLFINVKNTSYKVYQLFWVWLKFLSSKKKFSQDEINNLLVFKTIDKTGILSTDSTLSKKKIKAQLFKLNGNSIFKYDASTQESLLITLATSLSTISNSLSIIKLNNKGEFKENTYVINQKLTKYVDSNSQNYLSARRDDIYKFKNSEYQEYHLLIYGDNEFCLKENIHNVKFAFESVNFLISELSQTETLLFYSNYYSLNQSLADIELKIVNTDSTIINIIDVLNLNSIEFAKNYFKLNNNFYSVQSVSEFDYEVDNGWINTIYNTDSNVILNINKLSFKHAESLLEGSNRTIGTNAFEKTHHLLRNQKRQYEYEIFNELIENVAKNQSKPLLDIGVYFLNKSNTTKVLSTLENKNIQNAKKEKITLRKFHYEQFKCWNQSQLPATDVLNTSIQALPELIAFGWPWNLELLNDSNDFILATQLTDESPVFFDLFHRNTFRRNSNCIIIGTSGSGKSTMSKKLLLNEYYDNAQILIIDPQNEYKSICKQVKGQYIDLKDGDETIINPLEIQINEFNENNTKVFNIIVNHIDFLGDWISILFRDLDSTDLILIKTALKSLYNKNKFYDCESIEDLKNTAKWPIMNDLINELENTRFNSKLEKNIYEIPLAKLIKEFKFYFQELTTYKSIFNQQSNTNLDNKFIVFNVKKLLSQQNQDSAMAQIFLLLKIINTKISINSINKSYHKTILFIDEAHFALKDNTPQLREFIIDTTKTIRKYNGSIILATQNVIDISANASKILGNIQYSFFFACKQKDIDAITELYRTSQSLTKQELKFIANAKTGECLMFLTEKQHYQIAINYNNLEQDLFFNDFKEFIKYIKVVKIDINSLIERISDAESKNEFITEYDQSCAEYESKLTIYSAYKQYLAFLCSIKQNLIETLKL</sequence>
<evidence type="ECO:0000313" key="3">
    <source>
        <dbReference type="EMBL" id="QJR43769.1"/>
    </source>
</evidence>
<reference evidence="3 4" key="1">
    <citation type="submission" date="2020-05" db="EMBL/GenBank/DDBJ databases">
        <title>Novel Mycoplasma species detected in Mirounga angustirostris (northern elephant seal) from the USA.</title>
        <authorList>
            <person name="Volokhov D.V."/>
        </authorList>
    </citation>
    <scope>NUCLEOTIDE SEQUENCE [LARGE SCALE GENOMIC DNA]</scope>
    <source>
        <strain evidence="3 4">Mirounga ES2806-GEN</strain>
    </source>
</reference>
<dbReference type="EMBL" id="CP053096">
    <property type="protein sequence ID" value="QJR43769.1"/>
    <property type="molecule type" value="Genomic_DNA"/>
</dbReference>
<dbReference type="AlphaFoldDB" id="A0A6M4JCI4"/>
<dbReference type="KEGG" id="mmir:HLA87_03205"/>
<dbReference type="NCBIfam" id="NF045975">
    <property type="entry name" value="VirB4_plasma"/>
    <property type="match status" value="1"/>
</dbReference>
<gene>
    <name evidence="3" type="ORF">HLA87_03205</name>
</gene>
<accession>A0A6M4JCI4</accession>
<dbReference type="Gene3D" id="3.40.50.300">
    <property type="entry name" value="P-loop containing nucleotide triphosphate hydrolases"/>
    <property type="match status" value="1"/>
</dbReference>
<keyword evidence="1" id="KW-0472">Membrane</keyword>
<dbReference type="SUPFAM" id="SSF52540">
    <property type="entry name" value="P-loop containing nucleoside triphosphate hydrolases"/>
    <property type="match status" value="1"/>
</dbReference>
<proteinExistence type="predicted"/>
<keyword evidence="1" id="KW-0812">Transmembrane</keyword>
<dbReference type="Pfam" id="PF19044">
    <property type="entry name" value="P-loop_TraG"/>
    <property type="match status" value="1"/>
</dbReference>
<dbReference type="CDD" id="cd01127">
    <property type="entry name" value="TrwB_TraG_TraD_VirD4"/>
    <property type="match status" value="1"/>
</dbReference>
<organism evidence="3 4">
    <name type="scientific">Mycoplasma miroungigenitalium</name>
    <dbReference type="NCBI Taxonomy" id="754515"/>
    <lineage>
        <taxon>Bacteria</taxon>
        <taxon>Bacillati</taxon>
        <taxon>Mycoplasmatota</taxon>
        <taxon>Mollicutes</taxon>
        <taxon>Mycoplasmataceae</taxon>
        <taxon>Mycoplasma</taxon>
    </lineage>
</organism>
<dbReference type="SMART" id="SM00382">
    <property type="entry name" value="AAA"/>
    <property type="match status" value="1"/>
</dbReference>
<dbReference type="Gene3D" id="1.10.8.730">
    <property type="match status" value="1"/>
</dbReference>
<evidence type="ECO:0000256" key="1">
    <source>
        <dbReference type="SAM" id="Phobius"/>
    </source>
</evidence>
<feature type="transmembrane region" description="Helical" evidence="1">
    <location>
        <begin position="6"/>
        <end position="24"/>
    </location>
</feature>
<dbReference type="InterPro" id="IPR003593">
    <property type="entry name" value="AAA+_ATPase"/>
</dbReference>
<evidence type="ECO:0000313" key="4">
    <source>
        <dbReference type="Proteomes" id="UP000500686"/>
    </source>
</evidence>
<dbReference type="InterPro" id="IPR043964">
    <property type="entry name" value="P-loop_TraG"/>
</dbReference>
<name>A0A6M4JCI4_9MOLU</name>
<dbReference type="RefSeq" id="WP_171111870.1">
    <property type="nucleotide sequence ID" value="NZ_CP053096.1"/>
</dbReference>
<dbReference type="PANTHER" id="PTHR30121:SF12">
    <property type="entry name" value="TYPE IV SECRETION SYSTEM PROTEIN CAGE"/>
    <property type="match status" value="1"/>
</dbReference>
<evidence type="ECO:0000259" key="2">
    <source>
        <dbReference type="SMART" id="SM00382"/>
    </source>
</evidence>